<evidence type="ECO:0000313" key="1">
    <source>
        <dbReference type="EMBL" id="TNN26705.1"/>
    </source>
</evidence>
<dbReference type="Proteomes" id="UP000314294">
    <property type="component" value="Unassembled WGS sequence"/>
</dbReference>
<evidence type="ECO:0000313" key="2">
    <source>
        <dbReference type="Proteomes" id="UP000314294"/>
    </source>
</evidence>
<proteinExistence type="predicted"/>
<dbReference type="AlphaFoldDB" id="A0A4Z2ED91"/>
<name>A0A4Z2ED91_9TELE</name>
<dbReference type="EMBL" id="SRLO01009659">
    <property type="protein sequence ID" value="TNN26705.1"/>
    <property type="molecule type" value="Genomic_DNA"/>
</dbReference>
<keyword evidence="2" id="KW-1185">Reference proteome</keyword>
<sequence length="34" mass="3811">MERVTPAARFLWQHSLRSVSMAMARQFTSSLTGG</sequence>
<reference evidence="1 2" key="1">
    <citation type="submission" date="2019-03" db="EMBL/GenBank/DDBJ databases">
        <title>First draft genome of Liparis tanakae, snailfish: a comprehensive survey of snailfish specific genes.</title>
        <authorList>
            <person name="Kim W."/>
            <person name="Song I."/>
            <person name="Jeong J.-H."/>
            <person name="Kim D."/>
            <person name="Kim S."/>
            <person name="Ryu S."/>
            <person name="Song J.Y."/>
            <person name="Lee S.K."/>
        </authorList>
    </citation>
    <scope>NUCLEOTIDE SEQUENCE [LARGE SCALE GENOMIC DNA]</scope>
    <source>
        <tissue evidence="1">Muscle</tissue>
    </source>
</reference>
<gene>
    <name evidence="1" type="ORF">EYF80_063159</name>
</gene>
<organism evidence="1 2">
    <name type="scientific">Liparis tanakae</name>
    <name type="common">Tanaka's snailfish</name>
    <dbReference type="NCBI Taxonomy" id="230148"/>
    <lineage>
        <taxon>Eukaryota</taxon>
        <taxon>Metazoa</taxon>
        <taxon>Chordata</taxon>
        <taxon>Craniata</taxon>
        <taxon>Vertebrata</taxon>
        <taxon>Euteleostomi</taxon>
        <taxon>Actinopterygii</taxon>
        <taxon>Neopterygii</taxon>
        <taxon>Teleostei</taxon>
        <taxon>Neoteleostei</taxon>
        <taxon>Acanthomorphata</taxon>
        <taxon>Eupercaria</taxon>
        <taxon>Perciformes</taxon>
        <taxon>Cottioidei</taxon>
        <taxon>Cottales</taxon>
        <taxon>Liparidae</taxon>
        <taxon>Liparis</taxon>
    </lineage>
</organism>
<comment type="caution">
    <text evidence="1">The sequence shown here is derived from an EMBL/GenBank/DDBJ whole genome shotgun (WGS) entry which is preliminary data.</text>
</comment>
<accession>A0A4Z2ED91</accession>
<protein>
    <submittedName>
        <fullName evidence="1">Uncharacterized protein</fullName>
    </submittedName>
</protein>